<name>A0A931ACA7_9ACTN</name>
<sequence length="197" mass="20744">MMQRTGRRPGMSNTRGQIVAAAAASFTSLGYEGTSMRQVAAAAGVDPALVRRFFGGKEQLFRAVVASVFQPEEAVALLLDGPRGRLGERLAGYVLGVLGEVERPGPLLGLLRSAATSEPAAALVREFLAEELLGRVTRSLGMDHPELRAGLAAAHLVGLAVARYAVRVDTLVSAGPDELTAWLAPALQRYLTGKAPQ</sequence>
<keyword evidence="1 2" id="KW-0238">DNA-binding</keyword>
<gene>
    <name evidence="4" type="ORF">ITP53_31645</name>
</gene>
<protein>
    <submittedName>
        <fullName evidence="4">TetR family transcriptional regulator</fullName>
    </submittedName>
</protein>
<proteinExistence type="predicted"/>
<dbReference type="GO" id="GO:0000976">
    <property type="term" value="F:transcription cis-regulatory region binding"/>
    <property type="evidence" value="ECO:0007669"/>
    <property type="project" value="TreeGrafter"/>
</dbReference>
<dbReference type="InterPro" id="IPR001647">
    <property type="entry name" value="HTH_TetR"/>
</dbReference>
<dbReference type="Pfam" id="PF17920">
    <property type="entry name" value="TetR_C_16"/>
    <property type="match status" value="1"/>
</dbReference>
<dbReference type="GO" id="GO:0003700">
    <property type="term" value="F:DNA-binding transcription factor activity"/>
    <property type="evidence" value="ECO:0007669"/>
    <property type="project" value="TreeGrafter"/>
</dbReference>
<feature type="domain" description="HTH tetR-type" evidence="3">
    <location>
        <begin position="12"/>
        <end position="72"/>
    </location>
</feature>
<evidence type="ECO:0000256" key="2">
    <source>
        <dbReference type="PROSITE-ProRule" id="PRU00335"/>
    </source>
</evidence>
<dbReference type="AlphaFoldDB" id="A0A931ACA7"/>
<dbReference type="PROSITE" id="PS50977">
    <property type="entry name" value="HTH_TETR_2"/>
    <property type="match status" value="1"/>
</dbReference>
<dbReference type="SUPFAM" id="SSF46689">
    <property type="entry name" value="Homeodomain-like"/>
    <property type="match status" value="1"/>
</dbReference>
<reference evidence="4" key="1">
    <citation type="submission" date="2020-11" db="EMBL/GenBank/DDBJ databases">
        <title>Whole-genome analyses of Nonomuraea sp. K274.</title>
        <authorList>
            <person name="Veyisoglu A."/>
        </authorList>
    </citation>
    <scope>NUCLEOTIDE SEQUENCE</scope>
    <source>
        <strain evidence="4">K274</strain>
    </source>
</reference>
<evidence type="ECO:0000313" key="4">
    <source>
        <dbReference type="EMBL" id="MBF8190201.1"/>
    </source>
</evidence>
<keyword evidence="5" id="KW-1185">Reference proteome</keyword>
<dbReference type="InterPro" id="IPR041678">
    <property type="entry name" value="TetR_C_16"/>
</dbReference>
<dbReference type="PANTHER" id="PTHR30055">
    <property type="entry name" value="HTH-TYPE TRANSCRIPTIONAL REGULATOR RUTR"/>
    <property type="match status" value="1"/>
</dbReference>
<dbReference type="Gene3D" id="1.10.357.10">
    <property type="entry name" value="Tetracycline Repressor, domain 2"/>
    <property type="match status" value="1"/>
</dbReference>
<organism evidence="4 5">
    <name type="scientific">Nonomuraea cypriaca</name>
    <dbReference type="NCBI Taxonomy" id="1187855"/>
    <lineage>
        <taxon>Bacteria</taxon>
        <taxon>Bacillati</taxon>
        <taxon>Actinomycetota</taxon>
        <taxon>Actinomycetes</taxon>
        <taxon>Streptosporangiales</taxon>
        <taxon>Streptosporangiaceae</taxon>
        <taxon>Nonomuraea</taxon>
    </lineage>
</organism>
<dbReference type="InterPro" id="IPR036271">
    <property type="entry name" value="Tet_transcr_reg_TetR-rel_C_sf"/>
</dbReference>
<comment type="caution">
    <text evidence="4">The sequence shown here is derived from an EMBL/GenBank/DDBJ whole genome shotgun (WGS) entry which is preliminary data.</text>
</comment>
<evidence type="ECO:0000259" key="3">
    <source>
        <dbReference type="PROSITE" id="PS50977"/>
    </source>
</evidence>
<dbReference type="SUPFAM" id="SSF48498">
    <property type="entry name" value="Tetracyclin repressor-like, C-terminal domain"/>
    <property type="match status" value="1"/>
</dbReference>
<evidence type="ECO:0000256" key="1">
    <source>
        <dbReference type="ARBA" id="ARBA00023125"/>
    </source>
</evidence>
<dbReference type="Gene3D" id="1.10.10.60">
    <property type="entry name" value="Homeodomain-like"/>
    <property type="match status" value="1"/>
</dbReference>
<feature type="DNA-binding region" description="H-T-H motif" evidence="2">
    <location>
        <begin position="35"/>
        <end position="54"/>
    </location>
</feature>
<dbReference type="PANTHER" id="PTHR30055:SF235">
    <property type="entry name" value="TRANSCRIPTIONAL REGULATORY PROTEIN"/>
    <property type="match status" value="1"/>
</dbReference>
<dbReference type="InterPro" id="IPR009057">
    <property type="entry name" value="Homeodomain-like_sf"/>
</dbReference>
<dbReference type="Proteomes" id="UP000605361">
    <property type="component" value="Unassembled WGS sequence"/>
</dbReference>
<accession>A0A931ACA7</accession>
<dbReference type="Pfam" id="PF00440">
    <property type="entry name" value="TetR_N"/>
    <property type="match status" value="1"/>
</dbReference>
<dbReference type="EMBL" id="JADOGI010000114">
    <property type="protein sequence ID" value="MBF8190201.1"/>
    <property type="molecule type" value="Genomic_DNA"/>
</dbReference>
<evidence type="ECO:0000313" key="5">
    <source>
        <dbReference type="Proteomes" id="UP000605361"/>
    </source>
</evidence>
<dbReference type="InterPro" id="IPR050109">
    <property type="entry name" value="HTH-type_TetR-like_transc_reg"/>
</dbReference>